<evidence type="ECO:0000256" key="1">
    <source>
        <dbReference type="SAM" id="Phobius"/>
    </source>
</evidence>
<feature type="transmembrane region" description="Helical" evidence="1">
    <location>
        <begin position="32"/>
        <end position="49"/>
    </location>
</feature>
<feature type="transmembrane region" description="Helical" evidence="1">
    <location>
        <begin position="56"/>
        <end position="75"/>
    </location>
</feature>
<dbReference type="OrthoDB" id="2596219at2"/>
<reference evidence="2 3" key="1">
    <citation type="submission" date="2019-02" db="EMBL/GenBank/DDBJ databases">
        <title>Deep-cultivation of Planctomycetes and their phenomic and genomic characterization uncovers novel biology.</title>
        <authorList>
            <person name="Wiegand S."/>
            <person name="Jogler M."/>
            <person name="Boedeker C."/>
            <person name="Pinto D."/>
            <person name="Vollmers J."/>
            <person name="Rivas-Marin E."/>
            <person name="Kohn T."/>
            <person name="Peeters S.H."/>
            <person name="Heuer A."/>
            <person name="Rast P."/>
            <person name="Oberbeckmann S."/>
            <person name="Bunk B."/>
            <person name="Jeske O."/>
            <person name="Meyerdierks A."/>
            <person name="Storesund J.E."/>
            <person name="Kallscheuer N."/>
            <person name="Luecker S."/>
            <person name="Lage O.M."/>
            <person name="Pohl T."/>
            <person name="Merkel B.J."/>
            <person name="Hornburger P."/>
            <person name="Mueller R.-W."/>
            <person name="Bruemmer F."/>
            <person name="Labrenz M."/>
            <person name="Spormann A.M."/>
            <person name="Op den Camp H."/>
            <person name="Overmann J."/>
            <person name="Amann R."/>
            <person name="Jetten M.S.M."/>
            <person name="Mascher T."/>
            <person name="Medema M.H."/>
            <person name="Devos D.P."/>
            <person name="Kaster A.-K."/>
            <person name="Ovreas L."/>
            <person name="Rohde M."/>
            <person name="Galperin M.Y."/>
            <person name="Jogler C."/>
        </authorList>
    </citation>
    <scope>NUCLEOTIDE SEQUENCE [LARGE SCALE GENOMIC DNA]</scope>
    <source>
        <strain evidence="2 3">Pan161</strain>
    </source>
</reference>
<dbReference type="KEGG" id="gax:Pan161_25450"/>
<feature type="transmembrane region" description="Helical" evidence="1">
    <location>
        <begin position="7"/>
        <end position="26"/>
    </location>
</feature>
<dbReference type="EMBL" id="CP036343">
    <property type="protein sequence ID" value="QDT90891.1"/>
    <property type="molecule type" value="Genomic_DNA"/>
</dbReference>
<evidence type="ECO:0000313" key="3">
    <source>
        <dbReference type="Proteomes" id="UP000316855"/>
    </source>
</evidence>
<gene>
    <name evidence="2" type="ORF">Pan161_25450</name>
</gene>
<keyword evidence="1" id="KW-1133">Transmembrane helix</keyword>
<name>A0A517VD11_9PLAN</name>
<keyword evidence="1" id="KW-0812">Transmembrane</keyword>
<dbReference type="Proteomes" id="UP000316855">
    <property type="component" value="Chromosome"/>
</dbReference>
<organism evidence="2 3">
    <name type="scientific">Gimesia algae</name>
    <dbReference type="NCBI Taxonomy" id="2527971"/>
    <lineage>
        <taxon>Bacteria</taxon>
        <taxon>Pseudomonadati</taxon>
        <taxon>Planctomycetota</taxon>
        <taxon>Planctomycetia</taxon>
        <taxon>Planctomycetales</taxon>
        <taxon>Planctomycetaceae</taxon>
        <taxon>Gimesia</taxon>
    </lineage>
</organism>
<sequence>MSSTKLIFRFSQIFWGLFIVMLDFSFNGFDLLPDGIGYLLMAAGCYGLASLSPRFLMAQTLCLILALLWLIHFAIDGSSAILFNFVRQVTNCVMIWQLLGGIREFALSKERPDLARRAENRRLAYVAIMVVTFLLTLAMEGSPEASPLAFVLALAMLILLIMILHLIHRVKTVLAIAETVNQAVSEQSDLSC</sequence>
<keyword evidence="3" id="KW-1185">Reference proteome</keyword>
<protein>
    <submittedName>
        <fullName evidence="2">Uncharacterized protein</fullName>
    </submittedName>
</protein>
<dbReference type="AlphaFoldDB" id="A0A517VD11"/>
<feature type="transmembrane region" description="Helical" evidence="1">
    <location>
        <begin position="145"/>
        <end position="167"/>
    </location>
</feature>
<accession>A0A517VD11</accession>
<evidence type="ECO:0000313" key="2">
    <source>
        <dbReference type="EMBL" id="QDT90891.1"/>
    </source>
</evidence>
<proteinExistence type="predicted"/>
<dbReference type="RefSeq" id="WP_145227175.1">
    <property type="nucleotide sequence ID" value="NZ_CP036343.1"/>
</dbReference>
<keyword evidence="1" id="KW-0472">Membrane</keyword>
<feature type="transmembrane region" description="Helical" evidence="1">
    <location>
        <begin position="123"/>
        <end position="139"/>
    </location>
</feature>